<sequence>MPERIVVIGAGGFGRETLDVVEALIAAGEPLHLVGVVDAGPRQDDLGRLGARGIAYLGTDEEWLPTATGDERFVVAIGSPGIRSKVAERFAAAGLRAKTLIHPSAVIGSQPSIGDGVVITSGVQVSTNVSIGDHVHLNPACIIGHDATLADFVSVNPGAIVSGNVVIETGTLLGAGSVVLQGLSVGAGATVGAAACVTKDVDSGTVVVGVPARVLGTGASS</sequence>
<dbReference type="EC" id="2.3.1.-" evidence="6"/>
<evidence type="ECO:0000256" key="4">
    <source>
        <dbReference type="PIRSR" id="PIRSR620019-2"/>
    </source>
</evidence>
<feature type="site" description="Increases basicity of active site His" evidence="3">
    <location>
        <position position="146"/>
    </location>
</feature>
<comment type="caution">
    <text evidence="6">The sequence shown here is derived from an EMBL/GenBank/DDBJ whole genome shotgun (WGS) entry which is preliminary data.</text>
</comment>
<dbReference type="PANTHER" id="PTHR43300:SF7">
    <property type="entry name" value="UDP-N-ACETYLBACILLOSAMINE N-ACETYLTRANSFERASE"/>
    <property type="match status" value="1"/>
</dbReference>
<dbReference type="SUPFAM" id="SSF51161">
    <property type="entry name" value="Trimeric LpxA-like enzymes"/>
    <property type="match status" value="1"/>
</dbReference>
<gene>
    <name evidence="6" type="primary">epsM</name>
    <name evidence="6" type="ORF">RS83_01924</name>
</gene>
<dbReference type="Pfam" id="PF17836">
    <property type="entry name" value="PglD_N"/>
    <property type="match status" value="1"/>
</dbReference>
<evidence type="ECO:0000313" key="6">
    <source>
        <dbReference type="EMBL" id="KJL29295.1"/>
    </source>
</evidence>
<dbReference type="Gene3D" id="2.160.10.10">
    <property type="entry name" value="Hexapeptide repeat proteins"/>
    <property type="match status" value="1"/>
</dbReference>
<evidence type="ECO:0000256" key="3">
    <source>
        <dbReference type="PIRSR" id="PIRSR620019-1"/>
    </source>
</evidence>
<dbReference type="InterPro" id="IPR011004">
    <property type="entry name" value="Trimer_LpxA-like_sf"/>
</dbReference>
<name>A0A0F0LAI7_9MICO</name>
<dbReference type="RefSeq" id="WP_045279268.1">
    <property type="nucleotide sequence ID" value="NZ_JYIW01000024.1"/>
</dbReference>
<keyword evidence="6" id="KW-0012">Acyltransferase</keyword>
<dbReference type="GO" id="GO:0016746">
    <property type="term" value="F:acyltransferase activity"/>
    <property type="evidence" value="ECO:0007669"/>
    <property type="project" value="UniProtKB-KW"/>
</dbReference>
<dbReference type="Gene3D" id="3.40.50.20">
    <property type="match status" value="1"/>
</dbReference>
<dbReference type="PROSITE" id="PS00101">
    <property type="entry name" value="HEXAPEP_TRANSFERASES"/>
    <property type="match status" value="1"/>
</dbReference>
<keyword evidence="2" id="KW-0677">Repeat</keyword>
<dbReference type="InterPro" id="IPR041561">
    <property type="entry name" value="PglD_N"/>
</dbReference>
<accession>A0A0F0LAI7</accession>
<dbReference type="EMBL" id="JYIW01000024">
    <property type="protein sequence ID" value="KJL29295.1"/>
    <property type="molecule type" value="Genomic_DNA"/>
</dbReference>
<feature type="binding site" evidence="4">
    <location>
        <position position="78"/>
    </location>
    <ligand>
        <name>substrate</name>
    </ligand>
</feature>
<reference evidence="6 7" key="1">
    <citation type="submission" date="2015-02" db="EMBL/GenBank/DDBJ databases">
        <title>Draft genome sequences of ten Microbacterium spp. with emphasis on heavy metal contaminated environments.</title>
        <authorList>
            <person name="Corretto E."/>
        </authorList>
    </citation>
    <scope>NUCLEOTIDE SEQUENCE [LARGE SCALE GENOMIC DNA]</scope>
    <source>
        <strain evidence="6 7">BEL4b</strain>
    </source>
</reference>
<evidence type="ECO:0000259" key="5">
    <source>
        <dbReference type="Pfam" id="PF17836"/>
    </source>
</evidence>
<dbReference type="Proteomes" id="UP000033640">
    <property type="component" value="Unassembled WGS sequence"/>
</dbReference>
<proteinExistence type="predicted"/>
<dbReference type="CDD" id="cd03360">
    <property type="entry name" value="LbH_AT_putative"/>
    <property type="match status" value="1"/>
</dbReference>
<evidence type="ECO:0000256" key="1">
    <source>
        <dbReference type="ARBA" id="ARBA00022679"/>
    </source>
</evidence>
<organism evidence="6 7">
    <name type="scientific">Microbacterium oxydans</name>
    <dbReference type="NCBI Taxonomy" id="82380"/>
    <lineage>
        <taxon>Bacteria</taxon>
        <taxon>Bacillati</taxon>
        <taxon>Actinomycetota</taxon>
        <taxon>Actinomycetes</taxon>
        <taxon>Micrococcales</taxon>
        <taxon>Microbacteriaceae</taxon>
        <taxon>Microbacterium</taxon>
    </lineage>
</organism>
<dbReference type="PATRIC" id="fig|82380.11.peg.1960"/>
<dbReference type="PANTHER" id="PTHR43300">
    <property type="entry name" value="ACETYLTRANSFERASE"/>
    <property type="match status" value="1"/>
</dbReference>
<feature type="domain" description="PglD N-terminal" evidence="5">
    <location>
        <begin position="4"/>
        <end position="90"/>
    </location>
</feature>
<protein>
    <submittedName>
        <fullName evidence="6">Putative acetyltransferase EpsM</fullName>
        <ecNumber evidence="6">2.3.1.-</ecNumber>
    </submittedName>
</protein>
<evidence type="ECO:0000256" key="2">
    <source>
        <dbReference type="ARBA" id="ARBA00022737"/>
    </source>
</evidence>
<evidence type="ECO:0000313" key="7">
    <source>
        <dbReference type="Proteomes" id="UP000033640"/>
    </source>
</evidence>
<dbReference type="NCBIfam" id="TIGR03570">
    <property type="entry name" value="NeuD_NnaD"/>
    <property type="match status" value="1"/>
</dbReference>
<dbReference type="InterPro" id="IPR050179">
    <property type="entry name" value="Trans_hexapeptide_repeat"/>
</dbReference>
<dbReference type="InterPro" id="IPR020019">
    <property type="entry name" value="AcTrfase_PglD-like"/>
</dbReference>
<keyword evidence="1 6" id="KW-0808">Transferase</keyword>
<feature type="active site" description="Proton acceptor" evidence="3">
    <location>
        <position position="145"/>
    </location>
</feature>
<dbReference type="InterPro" id="IPR018357">
    <property type="entry name" value="Hexapep_transf_CS"/>
</dbReference>
<dbReference type="AlphaFoldDB" id="A0A0F0LAI7"/>
<dbReference type="OrthoDB" id="708224at2"/>